<comment type="subcellular location">
    <subcellularLocation>
        <location evidence="1">Secreted</location>
    </subcellularLocation>
</comment>
<evidence type="ECO:0000256" key="4">
    <source>
        <dbReference type="ARBA" id="ARBA00023157"/>
    </source>
</evidence>
<evidence type="ECO:0000256" key="2">
    <source>
        <dbReference type="ARBA" id="ARBA00005600"/>
    </source>
</evidence>
<protein>
    <recommendedName>
        <fullName evidence="5">Ribonuclease A-domain domain-containing protein</fullName>
    </recommendedName>
</protein>
<organism evidence="6 7">
    <name type="scientific">Aldrovandia affinis</name>
    <dbReference type="NCBI Taxonomy" id="143900"/>
    <lineage>
        <taxon>Eukaryota</taxon>
        <taxon>Metazoa</taxon>
        <taxon>Chordata</taxon>
        <taxon>Craniata</taxon>
        <taxon>Vertebrata</taxon>
        <taxon>Euteleostomi</taxon>
        <taxon>Actinopterygii</taxon>
        <taxon>Neopterygii</taxon>
        <taxon>Teleostei</taxon>
        <taxon>Notacanthiformes</taxon>
        <taxon>Halosauridae</taxon>
        <taxon>Aldrovandia</taxon>
    </lineage>
</organism>
<dbReference type="GO" id="GO:0004540">
    <property type="term" value="F:RNA nuclease activity"/>
    <property type="evidence" value="ECO:0007669"/>
    <property type="project" value="TreeGrafter"/>
</dbReference>
<comment type="caution">
    <text evidence="6">The sequence shown here is derived from an EMBL/GenBank/DDBJ whole genome shotgun (WGS) entry which is preliminary data.</text>
</comment>
<dbReference type="Pfam" id="PF00074">
    <property type="entry name" value="RnaseA"/>
    <property type="match status" value="1"/>
</dbReference>
<dbReference type="Gene3D" id="3.10.130.10">
    <property type="entry name" value="Ribonuclease A-like domain"/>
    <property type="match status" value="1"/>
</dbReference>
<evidence type="ECO:0000256" key="3">
    <source>
        <dbReference type="ARBA" id="ARBA00022525"/>
    </source>
</evidence>
<keyword evidence="7" id="KW-1185">Reference proteome</keyword>
<accession>A0AAD7RRI1</accession>
<dbReference type="GO" id="GO:0050830">
    <property type="term" value="P:defense response to Gram-positive bacterium"/>
    <property type="evidence" value="ECO:0007669"/>
    <property type="project" value="TreeGrafter"/>
</dbReference>
<evidence type="ECO:0000259" key="5">
    <source>
        <dbReference type="SMART" id="SM00092"/>
    </source>
</evidence>
<proteinExistence type="inferred from homology"/>
<dbReference type="Proteomes" id="UP001221898">
    <property type="component" value="Unassembled WGS sequence"/>
</dbReference>
<evidence type="ECO:0000313" key="6">
    <source>
        <dbReference type="EMBL" id="KAJ8389059.1"/>
    </source>
</evidence>
<dbReference type="SUPFAM" id="SSF54076">
    <property type="entry name" value="RNase A-like"/>
    <property type="match status" value="1"/>
</dbReference>
<evidence type="ECO:0000313" key="7">
    <source>
        <dbReference type="Proteomes" id="UP001221898"/>
    </source>
</evidence>
<keyword evidence="4" id="KW-1015">Disulfide bond</keyword>
<dbReference type="GO" id="GO:0003676">
    <property type="term" value="F:nucleic acid binding"/>
    <property type="evidence" value="ECO:0007669"/>
    <property type="project" value="InterPro"/>
</dbReference>
<dbReference type="InterPro" id="IPR023412">
    <property type="entry name" value="RNaseA_domain"/>
</dbReference>
<sequence length="130" mass="14745">MGVAVKKTFAVLLIAAIAYTVTADFWQMHQRKRMERTDCANVMKGVSHLNAKCKAVNSFIIAPNKTVTGICDKKNRVKGDLYQSNEPLRVVKCKRISRVPCQYGLDQSGLAYVRVFCHLGQPWHYEGEHF</sequence>
<dbReference type="AlphaFoldDB" id="A0AAD7RRI1"/>
<dbReference type="InterPro" id="IPR001427">
    <property type="entry name" value="RNaseA"/>
</dbReference>
<evidence type="ECO:0000256" key="1">
    <source>
        <dbReference type="ARBA" id="ARBA00004613"/>
    </source>
</evidence>
<reference evidence="6" key="1">
    <citation type="journal article" date="2023" name="Science">
        <title>Genome structures resolve the early diversification of teleost fishes.</title>
        <authorList>
            <person name="Parey E."/>
            <person name="Louis A."/>
            <person name="Montfort J."/>
            <person name="Bouchez O."/>
            <person name="Roques C."/>
            <person name="Iampietro C."/>
            <person name="Lluch J."/>
            <person name="Castinel A."/>
            <person name="Donnadieu C."/>
            <person name="Desvignes T."/>
            <person name="Floi Bucao C."/>
            <person name="Jouanno E."/>
            <person name="Wen M."/>
            <person name="Mejri S."/>
            <person name="Dirks R."/>
            <person name="Jansen H."/>
            <person name="Henkel C."/>
            <person name="Chen W.J."/>
            <person name="Zahm M."/>
            <person name="Cabau C."/>
            <person name="Klopp C."/>
            <person name="Thompson A.W."/>
            <person name="Robinson-Rechavi M."/>
            <person name="Braasch I."/>
            <person name="Lecointre G."/>
            <person name="Bobe J."/>
            <person name="Postlethwait J.H."/>
            <person name="Berthelot C."/>
            <person name="Roest Crollius H."/>
            <person name="Guiguen Y."/>
        </authorList>
    </citation>
    <scope>NUCLEOTIDE SEQUENCE</scope>
    <source>
        <strain evidence="6">NC1722</strain>
    </source>
</reference>
<name>A0AAD7RRI1_9TELE</name>
<dbReference type="SMART" id="SM00092">
    <property type="entry name" value="RNAse_Pc"/>
    <property type="match status" value="1"/>
</dbReference>
<dbReference type="InterPro" id="IPR036816">
    <property type="entry name" value="RNaseA-like_dom_sf"/>
</dbReference>
<gene>
    <name evidence="6" type="ORF">AAFF_G00124560</name>
</gene>
<dbReference type="PANTHER" id="PTHR11437:SF10">
    <property type="entry name" value="ANGIOGENIN-RELATED"/>
    <property type="match status" value="1"/>
</dbReference>
<dbReference type="PANTHER" id="PTHR11437">
    <property type="entry name" value="RIBONUCLEASE"/>
    <property type="match status" value="1"/>
</dbReference>
<dbReference type="EMBL" id="JAINUG010000187">
    <property type="protein sequence ID" value="KAJ8389059.1"/>
    <property type="molecule type" value="Genomic_DNA"/>
</dbReference>
<dbReference type="GO" id="GO:0005576">
    <property type="term" value="C:extracellular region"/>
    <property type="evidence" value="ECO:0007669"/>
    <property type="project" value="UniProtKB-SubCell"/>
</dbReference>
<keyword evidence="3" id="KW-0964">Secreted</keyword>
<feature type="domain" description="Ribonuclease A-domain" evidence="5">
    <location>
        <begin position="22"/>
        <end position="129"/>
    </location>
</feature>
<comment type="similarity">
    <text evidence="2">Belongs to the pancreatic ribonuclease family.</text>
</comment>